<name>A0ABQ8FPM3_9PEZI</name>
<evidence type="ECO:0000256" key="1">
    <source>
        <dbReference type="SAM" id="MobiDB-lite"/>
    </source>
</evidence>
<dbReference type="PANTHER" id="PTHR47204:SF1">
    <property type="entry name" value="RIBONUCLEASE H2 SUBUNIT C"/>
    <property type="match status" value="1"/>
</dbReference>
<dbReference type="InterPro" id="IPR013924">
    <property type="entry name" value="RNase_H2_suC"/>
</dbReference>
<accession>A0ABQ8FPM3</accession>
<feature type="region of interest" description="Disordered" evidence="1">
    <location>
        <begin position="143"/>
        <end position="171"/>
    </location>
</feature>
<evidence type="ECO:0000313" key="2">
    <source>
        <dbReference type="EMBL" id="KAH7007872.1"/>
    </source>
</evidence>
<proteinExistence type="predicted"/>
<keyword evidence="3" id="KW-1185">Reference proteome</keyword>
<feature type="region of interest" description="Disordered" evidence="1">
    <location>
        <begin position="72"/>
        <end position="97"/>
    </location>
</feature>
<protein>
    <submittedName>
        <fullName evidence="2">Ribonuclease H2 subunit C</fullName>
    </submittedName>
</protein>
<dbReference type="EMBL" id="JAGTJR010000123">
    <property type="protein sequence ID" value="KAH7007872.1"/>
    <property type="molecule type" value="Genomic_DNA"/>
</dbReference>
<dbReference type="CDD" id="cd09271">
    <property type="entry name" value="RNase_H2-C"/>
    <property type="match status" value="1"/>
</dbReference>
<sequence length="171" mass="18960">MLSIQRSSAHSGKCTPNLLPCRIEHNGPVNAADRFWRVEEKDDGTHTAHFRGRKLSGRKLQLPDGYRGAVLSNTSKVLPQTEAERETDADQDDGEQRIDVRVMEEIGEFDEVVIWGHEVAPDETEDPYSKGISEWIAFAEAVSRSSHPGTSHIDSVQVHSTPKQKVAADSS</sequence>
<comment type="caution">
    <text evidence="2">The sequence shown here is derived from an EMBL/GenBank/DDBJ whole genome shotgun (WGS) entry which is preliminary data.</text>
</comment>
<organism evidence="2 3">
    <name type="scientific">Macrophomina phaseolina</name>
    <dbReference type="NCBI Taxonomy" id="35725"/>
    <lineage>
        <taxon>Eukaryota</taxon>
        <taxon>Fungi</taxon>
        <taxon>Dikarya</taxon>
        <taxon>Ascomycota</taxon>
        <taxon>Pezizomycotina</taxon>
        <taxon>Dothideomycetes</taxon>
        <taxon>Dothideomycetes incertae sedis</taxon>
        <taxon>Botryosphaeriales</taxon>
        <taxon>Botryosphaeriaceae</taxon>
        <taxon>Macrophomina</taxon>
    </lineage>
</organism>
<feature type="compositionally biased region" description="Basic and acidic residues" evidence="1">
    <location>
        <begin position="82"/>
        <end position="97"/>
    </location>
</feature>
<reference evidence="2 3" key="1">
    <citation type="journal article" date="2021" name="Nat. Commun.">
        <title>Genetic determinants of endophytism in the Arabidopsis root mycobiome.</title>
        <authorList>
            <person name="Mesny F."/>
            <person name="Miyauchi S."/>
            <person name="Thiergart T."/>
            <person name="Pickel B."/>
            <person name="Atanasova L."/>
            <person name="Karlsson M."/>
            <person name="Huettel B."/>
            <person name="Barry K.W."/>
            <person name="Haridas S."/>
            <person name="Chen C."/>
            <person name="Bauer D."/>
            <person name="Andreopoulos W."/>
            <person name="Pangilinan J."/>
            <person name="LaButti K."/>
            <person name="Riley R."/>
            <person name="Lipzen A."/>
            <person name="Clum A."/>
            <person name="Drula E."/>
            <person name="Henrissat B."/>
            <person name="Kohler A."/>
            <person name="Grigoriev I.V."/>
            <person name="Martin F.M."/>
            <person name="Hacquard S."/>
        </authorList>
    </citation>
    <scope>NUCLEOTIDE SEQUENCE [LARGE SCALE GENOMIC DNA]</scope>
    <source>
        <strain evidence="2 3">MPI-SDFR-AT-0080</strain>
    </source>
</reference>
<dbReference type="Pfam" id="PF08615">
    <property type="entry name" value="RNase_H2_suC"/>
    <property type="match status" value="1"/>
</dbReference>
<gene>
    <name evidence="2" type="ORF">B0J12DRAFT_587437</name>
</gene>
<dbReference type="Gene3D" id="2.40.128.680">
    <property type="match status" value="1"/>
</dbReference>
<dbReference type="Proteomes" id="UP000774617">
    <property type="component" value="Unassembled WGS sequence"/>
</dbReference>
<evidence type="ECO:0000313" key="3">
    <source>
        <dbReference type="Proteomes" id="UP000774617"/>
    </source>
</evidence>
<dbReference type="PANTHER" id="PTHR47204">
    <property type="entry name" value="OS02G0168900 PROTEIN"/>
    <property type="match status" value="1"/>
</dbReference>